<dbReference type="OrthoDB" id="8442777at2"/>
<dbReference type="EMBL" id="JMIH01000015">
    <property type="protein sequence ID" value="KEO74483.1"/>
    <property type="molecule type" value="Genomic_DNA"/>
</dbReference>
<dbReference type="Proteomes" id="UP000027821">
    <property type="component" value="Unassembled WGS sequence"/>
</dbReference>
<proteinExistence type="predicted"/>
<dbReference type="AlphaFoldDB" id="A0A074L3Q5"/>
<evidence type="ECO:0000256" key="2">
    <source>
        <dbReference type="ARBA" id="ARBA00022801"/>
    </source>
</evidence>
<protein>
    <submittedName>
        <fullName evidence="4">ACP phosphodiesterase</fullName>
    </submittedName>
</protein>
<gene>
    <name evidence="4" type="ORF">EL17_07020</name>
</gene>
<keyword evidence="5" id="KW-1185">Reference proteome</keyword>
<dbReference type="RefSeq" id="WP_035072486.1">
    <property type="nucleotide sequence ID" value="NZ_JMIH01000015.1"/>
</dbReference>
<keyword evidence="1" id="KW-0444">Lipid biosynthesis</keyword>
<keyword evidence="2" id="KW-0378">Hydrolase</keyword>
<evidence type="ECO:0000313" key="4">
    <source>
        <dbReference type="EMBL" id="KEO74483.1"/>
    </source>
</evidence>
<evidence type="ECO:0000313" key="5">
    <source>
        <dbReference type="Proteomes" id="UP000027821"/>
    </source>
</evidence>
<organism evidence="4 5">
    <name type="scientific">Anditalea andensis</name>
    <dbReference type="NCBI Taxonomy" id="1048983"/>
    <lineage>
        <taxon>Bacteria</taxon>
        <taxon>Pseudomonadati</taxon>
        <taxon>Bacteroidota</taxon>
        <taxon>Cytophagia</taxon>
        <taxon>Cytophagales</taxon>
        <taxon>Cytophagaceae</taxon>
        <taxon>Anditalea</taxon>
    </lineage>
</organism>
<evidence type="ECO:0000256" key="3">
    <source>
        <dbReference type="ARBA" id="ARBA00023098"/>
    </source>
</evidence>
<dbReference type="eggNOG" id="COG3124">
    <property type="taxonomic scope" value="Bacteria"/>
</dbReference>
<sequence>MNFLAHAYLSFGDPKVLIGNYIGDFVRGDLTKTYEPEIIIGVQLHREIDTFTDTHPVVKEAQSLLRPIYARYSTVITDMYFDHFLSKFWEEYHPVPIDIYAAQVYEILNGHKAILPPNFLIAFDMMVSYNWLVSYGRLDGIRDAMIGVSKRTSFNSKMETAHLFLEENYDVLLAHFKEFFPLLVTYSKERFEALKESV</sequence>
<dbReference type="Pfam" id="PF04336">
    <property type="entry name" value="ACP_PD"/>
    <property type="match status" value="1"/>
</dbReference>
<dbReference type="GO" id="GO:0006633">
    <property type="term" value="P:fatty acid biosynthetic process"/>
    <property type="evidence" value="ECO:0007669"/>
    <property type="project" value="InterPro"/>
</dbReference>
<keyword evidence="3" id="KW-0443">Lipid metabolism</keyword>
<dbReference type="STRING" id="1048983.EL17_07020"/>
<comment type="caution">
    <text evidence="4">The sequence shown here is derived from an EMBL/GenBank/DDBJ whole genome shotgun (WGS) entry which is preliminary data.</text>
</comment>
<dbReference type="PANTHER" id="PTHR38764:SF1">
    <property type="entry name" value="ACYL CARRIER PROTEIN PHOSPHODIESTERASE"/>
    <property type="match status" value="1"/>
</dbReference>
<dbReference type="InterPro" id="IPR007431">
    <property type="entry name" value="ACP_PD"/>
</dbReference>
<dbReference type="GO" id="GO:0008770">
    <property type="term" value="F:[acyl-carrier-protein] phosphodiesterase activity"/>
    <property type="evidence" value="ECO:0007669"/>
    <property type="project" value="InterPro"/>
</dbReference>
<accession>A0A074L3Q5</accession>
<reference evidence="4 5" key="1">
    <citation type="submission" date="2014-04" db="EMBL/GenBank/DDBJ databases">
        <title>Characterization and application of a salt tolerant electro-active bacterium.</title>
        <authorList>
            <person name="Yang L."/>
            <person name="Wei S."/>
            <person name="Tay Q.X.M."/>
        </authorList>
    </citation>
    <scope>NUCLEOTIDE SEQUENCE [LARGE SCALE GENOMIC DNA]</scope>
    <source>
        <strain evidence="4 5">LY1</strain>
    </source>
</reference>
<name>A0A074L3Q5_9BACT</name>
<evidence type="ECO:0000256" key="1">
    <source>
        <dbReference type="ARBA" id="ARBA00022516"/>
    </source>
</evidence>
<dbReference type="PIRSF" id="PIRSF011489">
    <property type="entry name" value="DUF479"/>
    <property type="match status" value="1"/>
</dbReference>
<dbReference type="PANTHER" id="PTHR38764">
    <property type="entry name" value="ACYL CARRIER PROTEIN PHOSPHODIESTERASE"/>
    <property type="match status" value="1"/>
</dbReference>